<dbReference type="PANTHER" id="PTHR30435">
    <property type="entry name" value="FLAGELLAR PROTEIN"/>
    <property type="match status" value="1"/>
</dbReference>
<dbReference type="SUPFAM" id="SSF117143">
    <property type="entry name" value="Flagellar hook protein flgE"/>
    <property type="match status" value="1"/>
</dbReference>
<feature type="domain" description="Flagellar basal-body/hook protein C-terminal" evidence="6">
    <location>
        <begin position="489"/>
        <end position="533"/>
    </location>
</feature>
<evidence type="ECO:0000313" key="10">
    <source>
        <dbReference type="Proteomes" id="UP000242886"/>
    </source>
</evidence>
<dbReference type="EMBL" id="LT837803">
    <property type="protein sequence ID" value="SMB30717.1"/>
    <property type="molecule type" value="Genomic_DNA"/>
</dbReference>
<dbReference type="GO" id="GO:0071978">
    <property type="term" value="P:bacterial-type flagellum-dependent swarming motility"/>
    <property type="evidence" value="ECO:0007669"/>
    <property type="project" value="TreeGrafter"/>
</dbReference>
<dbReference type="PANTHER" id="PTHR30435:SF1">
    <property type="entry name" value="FLAGELLAR HOOK PROTEIN FLGE"/>
    <property type="match status" value="1"/>
</dbReference>
<dbReference type="InterPro" id="IPR053967">
    <property type="entry name" value="LlgE_F_G-like_D1"/>
</dbReference>
<dbReference type="RefSeq" id="WP_154717238.1">
    <property type="nucleotide sequence ID" value="NZ_LT837803.1"/>
</dbReference>
<protein>
    <recommendedName>
        <fullName evidence="3 5">Flagellar hook protein FlgE</fullName>
    </recommendedName>
</protein>
<dbReference type="AlphaFoldDB" id="A0A7Z7HT92"/>
<evidence type="ECO:0000256" key="4">
    <source>
        <dbReference type="ARBA" id="ARBA00023143"/>
    </source>
</evidence>
<sequence length="534" mass="55051">MSFQQALSGLSVANASLNAIGNNIANGSTAGFKGAIAQFADVFATSMQGGGTSSVGIGAQVDGIRQQFTQGNLTTTNNPLDVAINGGGFFRMDNNGSISYTRNGQFLLDKEGYIINNGGLKLTGYAADPNTGAIVPGNIYPLQIRNEAIPPAVTTRSQIQVNLDSRAKPPESMTHGVLTSNGSPTMPHTITAGNDAFEVTVDGVTVSVTLPSGSYASPGELATALQTAINSSLGPVAPTVKVDVTVDNANNFIVTSRSVGSQGALGQGSTVSLAASGTNTGFDEIFDSGSGSITTSDGIDAFSPTNTNSYTASTAQTVFDSLGNPHTLSLYYVKTSEPGKWQLYTTMDAGVMNGPTELVFNGTGTLVTPASGVKLPQNFDVHTGAVSPLTFDLDLSGTTQYGIAFGTNQLIQDGYTSGKLSGLSISSDGIVQGRYSNGQSRNMGQVVLANFNNPNGLQSLGNNLWAETTESGSPIPGGPGTGNLGLVKSGALEDSNVDMTSELVNMITAQRAYQANAQSIKTQDQIMQTLVNLR</sequence>
<keyword evidence="4 5" id="KW-0975">Bacterial flagellum</keyword>
<organism evidence="9 10">
    <name type="scientific">Sterolibacterium denitrificans</name>
    <dbReference type="NCBI Taxonomy" id="157592"/>
    <lineage>
        <taxon>Bacteria</taxon>
        <taxon>Pseudomonadati</taxon>
        <taxon>Pseudomonadota</taxon>
        <taxon>Betaproteobacteria</taxon>
        <taxon>Nitrosomonadales</taxon>
        <taxon>Sterolibacteriaceae</taxon>
        <taxon>Sterolibacterium</taxon>
    </lineage>
</organism>
<dbReference type="GO" id="GO:0009425">
    <property type="term" value="C:bacterial-type flagellum basal body"/>
    <property type="evidence" value="ECO:0007669"/>
    <property type="project" value="UniProtKB-SubCell"/>
</dbReference>
<name>A0A7Z7HT92_9PROT</name>
<proteinExistence type="inferred from homology"/>
<evidence type="ECO:0000259" key="8">
    <source>
        <dbReference type="Pfam" id="PF22692"/>
    </source>
</evidence>
<evidence type="ECO:0000256" key="2">
    <source>
        <dbReference type="ARBA" id="ARBA00009677"/>
    </source>
</evidence>
<dbReference type="InterPro" id="IPR011491">
    <property type="entry name" value="FlgE_D2"/>
</dbReference>
<evidence type="ECO:0000259" key="6">
    <source>
        <dbReference type="Pfam" id="PF06429"/>
    </source>
</evidence>
<gene>
    <name evidence="9" type="ORF">SDENCHOL_21030</name>
</gene>
<evidence type="ECO:0000256" key="3">
    <source>
        <dbReference type="ARBA" id="ARBA00019015"/>
    </source>
</evidence>
<feature type="domain" description="Flagellar hook protein FlgE/F/G-like D1" evidence="8">
    <location>
        <begin position="83"/>
        <end position="137"/>
    </location>
</feature>
<evidence type="ECO:0000313" key="9">
    <source>
        <dbReference type="EMBL" id="SMB30717.1"/>
    </source>
</evidence>
<dbReference type="InterPro" id="IPR019776">
    <property type="entry name" value="Flagellar_basal_body_rod_CS"/>
</dbReference>
<evidence type="ECO:0000256" key="1">
    <source>
        <dbReference type="ARBA" id="ARBA00004117"/>
    </source>
</evidence>
<comment type="similarity">
    <text evidence="2 5">Belongs to the flagella basal body rod proteins family.</text>
</comment>
<dbReference type="InterPro" id="IPR020013">
    <property type="entry name" value="Flagellar_FlgE/F/G"/>
</dbReference>
<keyword evidence="10" id="KW-1185">Reference proteome</keyword>
<comment type="function">
    <text evidence="5">A flexible structure which links the flagellar filament to the drive apparatus in the basal body.</text>
</comment>
<accession>A0A7Z7HT92</accession>
<dbReference type="GO" id="GO:0005829">
    <property type="term" value="C:cytosol"/>
    <property type="evidence" value="ECO:0007669"/>
    <property type="project" value="TreeGrafter"/>
</dbReference>
<evidence type="ECO:0000259" key="7">
    <source>
        <dbReference type="Pfam" id="PF07559"/>
    </source>
</evidence>
<comment type="subcellular location">
    <subcellularLocation>
        <location evidence="1 5">Bacterial flagellum basal body</location>
    </subcellularLocation>
</comment>
<dbReference type="Pfam" id="PF06429">
    <property type="entry name" value="Flg_bbr_C"/>
    <property type="match status" value="1"/>
</dbReference>
<dbReference type="GO" id="GO:0009424">
    <property type="term" value="C:bacterial-type flagellum hook"/>
    <property type="evidence" value="ECO:0007669"/>
    <property type="project" value="InterPro"/>
</dbReference>
<dbReference type="NCBIfam" id="TIGR03506">
    <property type="entry name" value="FlgEFG_subfam"/>
    <property type="match status" value="2"/>
</dbReference>
<dbReference type="Proteomes" id="UP000242886">
    <property type="component" value="Chromosome SDENCHOL"/>
</dbReference>
<dbReference type="Pfam" id="PF22692">
    <property type="entry name" value="LlgE_F_G_D1"/>
    <property type="match status" value="1"/>
</dbReference>
<dbReference type="InterPro" id="IPR010930">
    <property type="entry name" value="Flg_bb/hook_C_dom"/>
</dbReference>
<dbReference type="PROSITE" id="PS00588">
    <property type="entry name" value="FLAGELLA_BB_ROD"/>
    <property type="match status" value="1"/>
</dbReference>
<dbReference type="InterPro" id="IPR037925">
    <property type="entry name" value="FlgE/F/G-like"/>
</dbReference>
<feature type="domain" description="Flagellar hook protein FlgE D2" evidence="7">
    <location>
        <begin position="298"/>
        <end position="415"/>
    </location>
</feature>
<dbReference type="InterPro" id="IPR037058">
    <property type="entry name" value="Falgellar_hook_FlgE_sf"/>
</dbReference>
<reference evidence="9" key="1">
    <citation type="submission" date="2017-03" db="EMBL/GenBank/DDBJ databases">
        <authorList>
            <consortium name="AG Boll"/>
        </authorList>
    </citation>
    <scope>NUCLEOTIDE SEQUENCE [LARGE SCALE GENOMIC DNA]</scope>
    <source>
        <strain evidence="9">Chol</strain>
    </source>
</reference>
<dbReference type="PRINTS" id="PR01005">
    <property type="entry name" value="FLGHOOKAP1"/>
</dbReference>
<dbReference type="Gene3D" id="2.60.98.20">
    <property type="entry name" value="Flagellar hook protein FlgE"/>
    <property type="match status" value="1"/>
</dbReference>
<dbReference type="GO" id="GO:0005198">
    <property type="term" value="F:structural molecule activity"/>
    <property type="evidence" value="ECO:0007669"/>
    <property type="project" value="InterPro"/>
</dbReference>
<dbReference type="InterPro" id="IPR002371">
    <property type="entry name" value="FlgK"/>
</dbReference>
<evidence type="ECO:0000256" key="5">
    <source>
        <dbReference type="RuleBase" id="RU362116"/>
    </source>
</evidence>
<dbReference type="GO" id="GO:0044780">
    <property type="term" value="P:bacterial-type flagellum assembly"/>
    <property type="evidence" value="ECO:0007669"/>
    <property type="project" value="InterPro"/>
</dbReference>
<dbReference type="Pfam" id="PF07559">
    <property type="entry name" value="FlgE_D2"/>
    <property type="match status" value="1"/>
</dbReference>